<comment type="catalytic activity">
    <reaction evidence="1">
        <text>ATP + protein L-histidine = ADP + protein N-phospho-L-histidine.</text>
        <dbReference type="EC" id="2.7.13.3"/>
    </reaction>
</comment>
<dbReference type="InterPro" id="IPR050351">
    <property type="entry name" value="BphY/WalK/GraS-like"/>
</dbReference>
<feature type="region of interest" description="Disordered" evidence="7">
    <location>
        <begin position="444"/>
        <end position="463"/>
    </location>
</feature>
<keyword evidence="10" id="KW-0067">ATP-binding</keyword>
<reference evidence="10 11" key="1">
    <citation type="submission" date="2023-12" db="EMBL/GenBank/DDBJ databases">
        <title>Genome sequencing and assembly of bacterial species from a model synthetic community.</title>
        <authorList>
            <person name="Hogle S.L."/>
        </authorList>
    </citation>
    <scope>NUCLEOTIDE SEQUENCE [LARGE SCALE GENOMIC DNA]</scope>
    <source>
        <strain evidence="10 11">HAMBI 2494</strain>
    </source>
</reference>
<dbReference type="PRINTS" id="PR00344">
    <property type="entry name" value="BCTRLSENSOR"/>
</dbReference>
<dbReference type="InterPro" id="IPR036097">
    <property type="entry name" value="HisK_dim/P_sf"/>
</dbReference>
<keyword evidence="3" id="KW-0597">Phosphoprotein</keyword>
<protein>
    <recommendedName>
        <fullName evidence="2">histidine kinase</fullName>
        <ecNumber evidence="2">2.7.13.3</ecNumber>
    </recommendedName>
</protein>
<sequence length="543" mass="59547">MKLFTKGLLLIAVPSAVELALLGFVFGTQEEAMQAAKGAADSQQVLWQSTTLAQPLLREAARVRTGVVLGDPSFIDRRAIWADFSDRLGQLEHLVAKQPEQVARVRRMRAAADAWRAEVSAVATALYEGRTIEPYADAQNDALPPQIQLVRTQLDDFIAEERRRDAQSRASLALTRTRQQAALIAAVVGSMLIWAGSAFVFARNIGRRLAVLTANAERLGNSQPLTAPLSGNDEIAALDTVLHDTSVRLRSAEREQAELKAQLEARAAELARVNEHLRQETQDNEMFIYSVSHDLRSPLVNLQGFSNELQVSCEDLRTTVETARLPAPEHERLAEVLDGDIRESLQFVRRAVSRAAAIIDALLRISRAGRVEYHWQRVSMGRVAARVVDGLEGTLAACGASITMRELPPAWGDPAAIEQVFSQLIGNALRYLDPARPGRIEVGALEPEPEEAADEPEPGAVPRPRMRTYYVRDNGMGIPAGSLPGMFRAFSRLRADTAEGEGIGLAIVRRTVERHGGRAWVESVEGAGSTFFFTLPEQPLRAP</sequence>
<dbReference type="InterPro" id="IPR003594">
    <property type="entry name" value="HATPase_dom"/>
</dbReference>
<evidence type="ECO:0000256" key="1">
    <source>
        <dbReference type="ARBA" id="ARBA00000085"/>
    </source>
</evidence>
<evidence type="ECO:0000313" key="11">
    <source>
        <dbReference type="Proteomes" id="UP001325479"/>
    </source>
</evidence>
<evidence type="ECO:0000313" key="10">
    <source>
        <dbReference type="EMBL" id="WQD80178.1"/>
    </source>
</evidence>
<dbReference type="SUPFAM" id="SSF47384">
    <property type="entry name" value="Homodimeric domain of signal transducing histidine kinase"/>
    <property type="match status" value="1"/>
</dbReference>
<keyword evidence="6" id="KW-0175">Coiled coil</keyword>
<dbReference type="InterPro" id="IPR003661">
    <property type="entry name" value="HisK_dim/P_dom"/>
</dbReference>
<evidence type="ECO:0000256" key="5">
    <source>
        <dbReference type="ARBA" id="ARBA00022777"/>
    </source>
</evidence>
<keyword evidence="5" id="KW-0418">Kinase</keyword>
<dbReference type="PANTHER" id="PTHR42878">
    <property type="entry name" value="TWO-COMPONENT HISTIDINE KINASE"/>
    <property type="match status" value="1"/>
</dbReference>
<dbReference type="Gene3D" id="3.30.565.10">
    <property type="entry name" value="Histidine kinase-like ATPase, C-terminal domain"/>
    <property type="match status" value="1"/>
</dbReference>
<keyword evidence="4" id="KW-0808">Transferase</keyword>
<dbReference type="InterPro" id="IPR007891">
    <property type="entry name" value="CHASE3"/>
</dbReference>
<gene>
    <name evidence="10" type="ORF">U0042_11115</name>
</gene>
<dbReference type="RefSeq" id="WP_114810799.1">
    <property type="nucleotide sequence ID" value="NZ_CP139965.1"/>
</dbReference>
<evidence type="ECO:0000256" key="6">
    <source>
        <dbReference type="SAM" id="Coils"/>
    </source>
</evidence>
<keyword evidence="8" id="KW-1133">Transmembrane helix</keyword>
<dbReference type="PROSITE" id="PS50109">
    <property type="entry name" value="HIS_KIN"/>
    <property type="match status" value="1"/>
</dbReference>
<keyword evidence="10" id="KW-0547">Nucleotide-binding</keyword>
<evidence type="ECO:0000256" key="7">
    <source>
        <dbReference type="SAM" id="MobiDB-lite"/>
    </source>
</evidence>
<dbReference type="InterPro" id="IPR036890">
    <property type="entry name" value="HATPase_C_sf"/>
</dbReference>
<evidence type="ECO:0000256" key="2">
    <source>
        <dbReference type="ARBA" id="ARBA00012438"/>
    </source>
</evidence>
<dbReference type="InterPro" id="IPR005467">
    <property type="entry name" value="His_kinase_dom"/>
</dbReference>
<accession>A0ABZ0WSD8</accession>
<dbReference type="Gene3D" id="6.10.340.10">
    <property type="match status" value="1"/>
</dbReference>
<dbReference type="Pfam" id="PF02518">
    <property type="entry name" value="HATPase_c"/>
    <property type="match status" value="1"/>
</dbReference>
<dbReference type="InterPro" id="IPR004358">
    <property type="entry name" value="Sig_transdc_His_kin-like_C"/>
</dbReference>
<feature type="domain" description="Histidine kinase" evidence="9">
    <location>
        <begin position="290"/>
        <end position="539"/>
    </location>
</feature>
<evidence type="ECO:0000256" key="4">
    <source>
        <dbReference type="ARBA" id="ARBA00022679"/>
    </source>
</evidence>
<feature type="transmembrane region" description="Helical" evidence="8">
    <location>
        <begin position="181"/>
        <end position="202"/>
    </location>
</feature>
<dbReference type="CDD" id="cd00082">
    <property type="entry name" value="HisKA"/>
    <property type="match status" value="1"/>
</dbReference>
<keyword evidence="8" id="KW-0812">Transmembrane</keyword>
<evidence type="ECO:0000256" key="8">
    <source>
        <dbReference type="SAM" id="Phobius"/>
    </source>
</evidence>
<evidence type="ECO:0000259" key="9">
    <source>
        <dbReference type="PROSITE" id="PS50109"/>
    </source>
</evidence>
<dbReference type="SUPFAM" id="SSF55874">
    <property type="entry name" value="ATPase domain of HSP90 chaperone/DNA topoisomerase II/histidine kinase"/>
    <property type="match status" value="1"/>
</dbReference>
<dbReference type="PANTHER" id="PTHR42878:SF15">
    <property type="entry name" value="BACTERIOPHYTOCHROME"/>
    <property type="match status" value="1"/>
</dbReference>
<dbReference type="GO" id="GO:0005524">
    <property type="term" value="F:ATP binding"/>
    <property type="evidence" value="ECO:0007669"/>
    <property type="project" value="UniProtKB-KW"/>
</dbReference>
<dbReference type="Pfam" id="PF05227">
    <property type="entry name" value="CHASE3"/>
    <property type="match status" value="1"/>
</dbReference>
<dbReference type="Gene3D" id="1.10.287.130">
    <property type="match status" value="1"/>
</dbReference>
<organism evidence="10 11">
    <name type="scientific">Paraburkholderia kururiensis</name>
    <dbReference type="NCBI Taxonomy" id="984307"/>
    <lineage>
        <taxon>Bacteria</taxon>
        <taxon>Pseudomonadati</taxon>
        <taxon>Pseudomonadota</taxon>
        <taxon>Betaproteobacteria</taxon>
        <taxon>Burkholderiales</taxon>
        <taxon>Burkholderiaceae</taxon>
        <taxon>Paraburkholderia</taxon>
    </lineage>
</organism>
<feature type="coiled-coil region" evidence="6">
    <location>
        <begin position="242"/>
        <end position="280"/>
    </location>
</feature>
<evidence type="ECO:0000256" key="3">
    <source>
        <dbReference type="ARBA" id="ARBA00022553"/>
    </source>
</evidence>
<name>A0ABZ0WSD8_9BURK</name>
<dbReference type="SMART" id="SM00387">
    <property type="entry name" value="HATPase_c"/>
    <property type="match status" value="1"/>
</dbReference>
<dbReference type="Proteomes" id="UP001325479">
    <property type="component" value="Chromosome"/>
</dbReference>
<keyword evidence="11" id="KW-1185">Reference proteome</keyword>
<keyword evidence="8" id="KW-0472">Membrane</keyword>
<feature type="compositionally biased region" description="Acidic residues" evidence="7">
    <location>
        <begin position="447"/>
        <end position="457"/>
    </location>
</feature>
<dbReference type="EC" id="2.7.13.3" evidence="2"/>
<dbReference type="EMBL" id="CP139965">
    <property type="protein sequence ID" value="WQD80178.1"/>
    <property type="molecule type" value="Genomic_DNA"/>
</dbReference>
<proteinExistence type="predicted"/>